<dbReference type="EnsemblBacteria" id="ACC83154">
    <property type="protein sequence ID" value="ACC83154"/>
    <property type="gene ID" value="Npun_R4805"/>
</dbReference>
<evidence type="ECO:0000313" key="2">
    <source>
        <dbReference type="Proteomes" id="UP000001191"/>
    </source>
</evidence>
<dbReference type="KEGG" id="npu:Npun_R4805"/>
<reference evidence="2" key="1">
    <citation type="submission" date="2008-04" db="EMBL/GenBank/DDBJ databases">
        <title>Complete sequence of chromosome of Nostoc punctiforme ATCC 29133.</title>
        <authorList>
            <consortium name="US DOE Joint Genome Institute"/>
            <person name="Copeland A."/>
            <person name="Lucas S."/>
            <person name="Lapidus A."/>
            <person name="Glavina del Rio T."/>
            <person name="Dalin E."/>
            <person name="Tice H."/>
            <person name="Pitluck S."/>
            <person name="Chain P."/>
            <person name="Malfatti S."/>
            <person name="Shin M."/>
            <person name="Vergez L."/>
            <person name="Schmutz J."/>
            <person name="Larimer F."/>
            <person name="Land M."/>
            <person name="Hauser L."/>
            <person name="Kyrpides N."/>
            <person name="Kim E."/>
            <person name="Meeks J.C."/>
            <person name="Elhai J."/>
            <person name="Campbell E.L."/>
            <person name="Thiel T."/>
            <person name="Longmire J."/>
            <person name="Potts M."/>
            <person name="Atlas R."/>
        </authorList>
    </citation>
    <scope>NUCLEOTIDE SEQUENCE [LARGE SCALE GENOMIC DNA]</scope>
    <source>
        <strain evidence="2">ATCC 29133 / PCC 73102</strain>
    </source>
</reference>
<dbReference type="Proteomes" id="UP000001191">
    <property type="component" value="Chromosome"/>
</dbReference>
<reference evidence="1 2" key="2">
    <citation type="journal article" date="2013" name="Plant Physiol.">
        <title>A Nostoc punctiforme Sugar Transporter Necessary to Establish a Cyanobacterium-Plant Symbiosis.</title>
        <authorList>
            <person name="Ekman M."/>
            <person name="Picossi S."/>
            <person name="Campbell E.L."/>
            <person name="Meeks J.C."/>
            <person name="Flores E."/>
        </authorList>
    </citation>
    <scope>NUCLEOTIDE SEQUENCE [LARGE SCALE GENOMIC DNA]</scope>
    <source>
        <strain evidence="2">ATCC 29133 / PCC 73102</strain>
    </source>
</reference>
<sequence length="101" mass="11454">MQLSPMVKPINNIIEADKMRCSVSLEVMFSDEKNEEINVWLKLYKSLLDKYRYTSLELAVRSAALKADLIANFHTANSVRLGSSENNKEQCHSIVAVSNYS</sequence>
<protein>
    <submittedName>
        <fullName evidence="1">Uncharacterized protein</fullName>
    </submittedName>
</protein>
<keyword evidence="2" id="KW-1185">Reference proteome</keyword>
<gene>
    <name evidence="1" type="ordered locus">Npun_R4805</name>
</gene>
<organism evidence="1 2">
    <name type="scientific">Nostoc punctiforme (strain ATCC 29133 / PCC 73102)</name>
    <dbReference type="NCBI Taxonomy" id="63737"/>
    <lineage>
        <taxon>Bacteria</taxon>
        <taxon>Bacillati</taxon>
        <taxon>Cyanobacteriota</taxon>
        <taxon>Cyanophyceae</taxon>
        <taxon>Nostocales</taxon>
        <taxon>Nostocaceae</taxon>
        <taxon>Nostoc</taxon>
    </lineage>
</organism>
<dbReference type="HOGENOM" id="CLU_2288635_0_0_3"/>
<accession>B2IZ47</accession>
<dbReference type="EMBL" id="CP001037">
    <property type="protein sequence ID" value="ACC83154.1"/>
    <property type="molecule type" value="Genomic_DNA"/>
</dbReference>
<name>B2IZ47_NOSP7</name>
<dbReference type="AlphaFoldDB" id="B2IZ47"/>
<proteinExistence type="predicted"/>
<evidence type="ECO:0000313" key="1">
    <source>
        <dbReference type="EMBL" id="ACC83154.1"/>
    </source>
</evidence>